<dbReference type="SUPFAM" id="SSF57586">
    <property type="entry name" value="TNF receptor-like"/>
    <property type="match status" value="2"/>
</dbReference>
<dbReference type="PROSITE" id="PS50050">
    <property type="entry name" value="TNFR_NGFR_2"/>
    <property type="match status" value="1"/>
</dbReference>
<name>A0A3P8PNL4_ASTCA</name>
<feature type="chain" id="PRO_5044302563" description="TNFR-Cys domain-containing protein" evidence="2">
    <location>
        <begin position="27"/>
        <end position="237"/>
    </location>
</feature>
<dbReference type="GO" id="GO:0050829">
    <property type="term" value="P:defense response to Gram-negative bacterium"/>
    <property type="evidence" value="ECO:0007669"/>
    <property type="project" value="TreeGrafter"/>
</dbReference>
<evidence type="ECO:0000259" key="3">
    <source>
        <dbReference type="PROSITE" id="PS50050"/>
    </source>
</evidence>
<keyword evidence="2" id="KW-0732">Signal</keyword>
<keyword evidence="1" id="KW-1015">Disulfide bond</keyword>
<evidence type="ECO:0000256" key="2">
    <source>
        <dbReference type="SAM" id="SignalP"/>
    </source>
</evidence>
<reference evidence="4" key="1">
    <citation type="submission" date="2018-05" db="EMBL/GenBank/DDBJ databases">
        <authorList>
            <person name="Datahose"/>
        </authorList>
    </citation>
    <scope>NUCLEOTIDE SEQUENCE</scope>
</reference>
<feature type="repeat" description="TNFR-Cys" evidence="1">
    <location>
        <begin position="38"/>
        <end position="80"/>
    </location>
</feature>
<dbReference type="PROSITE" id="PS00652">
    <property type="entry name" value="TNFR_NGFR_1"/>
    <property type="match status" value="1"/>
</dbReference>
<dbReference type="Bgee" id="ENSACLG00000012713">
    <property type="expression patterns" value="Expressed in spleen and 8 other cell types or tissues"/>
</dbReference>
<dbReference type="AlphaFoldDB" id="A0A3P8PNL4"/>
<dbReference type="STRING" id="8154.ENSACLP00000018655"/>
<dbReference type="InterPro" id="IPR001368">
    <property type="entry name" value="TNFR/NGFR_Cys_rich_reg"/>
</dbReference>
<dbReference type="GO" id="GO:0046642">
    <property type="term" value="P:negative regulation of alpha-beta T cell proliferation"/>
    <property type="evidence" value="ECO:0007669"/>
    <property type="project" value="TreeGrafter"/>
</dbReference>
<dbReference type="GO" id="GO:2000406">
    <property type="term" value="P:positive regulation of T cell migration"/>
    <property type="evidence" value="ECO:0007669"/>
    <property type="project" value="TreeGrafter"/>
</dbReference>
<accession>A0A3P8PNL4</accession>
<dbReference type="Pfam" id="PF00020">
    <property type="entry name" value="TNFR_c6"/>
    <property type="match status" value="1"/>
</dbReference>
<dbReference type="GO" id="GO:0009897">
    <property type="term" value="C:external side of plasma membrane"/>
    <property type="evidence" value="ECO:0007669"/>
    <property type="project" value="TreeGrafter"/>
</dbReference>
<dbReference type="PANTHER" id="PTHR46838">
    <property type="entry name" value="TUMOR NECROSIS FACTOR RECEPTOR SUPERFAMILY MEMBER 14"/>
    <property type="match status" value="1"/>
</dbReference>
<reference evidence="4" key="2">
    <citation type="submission" date="2025-08" db="UniProtKB">
        <authorList>
            <consortium name="Ensembl"/>
        </authorList>
    </citation>
    <scope>IDENTIFICATION</scope>
</reference>
<dbReference type="PANTHER" id="PTHR46838:SF1">
    <property type="entry name" value="TUMOR NECROSIS FACTOR RECEPTOR SUPERFAMILY MEMBER 14"/>
    <property type="match status" value="1"/>
</dbReference>
<dbReference type="OMA" id="CCKENEY"/>
<organism evidence="4 5">
    <name type="scientific">Astatotilapia calliptera</name>
    <name type="common">Eastern happy</name>
    <name type="synonym">Chromis callipterus</name>
    <dbReference type="NCBI Taxonomy" id="8154"/>
    <lineage>
        <taxon>Eukaryota</taxon>
        <taxon>Metazoa</taxon>
        <taxon>Chordata</taxon>
        <taxon>Craniata</taxon>
        <taxon>Vertebrata</taxon>
        <taxon>Euteleostomi</taxon>
        <taxon>Actinopterygii</taxon>
        <taxon>Neopterygii</taxon>
        <taxon>Teleostei</taxon>
        <taxon>Neoteleostei</taxon>
        <taxon>Acanthomorphata</taxon>
        <taxon>Ovalentaria</taxon>
        <taxon>Cichlomorphae</taxon>
        <taxon>Cichliformes</taxon>
        <taxon>Cichlidae</taxon>
        <taxon>African cichlids</taxon>
        <taxon>Pseudocrenilabrinae</taxon>
        <taxon>Haplochromini</taxon>
        <taxon>Astatotilapia</taxon>
    </lineage>
</organism>
<dbReference type="SMART" id="SM00208">
    <property type="entry name" value="TNFR"/>
    <property type="match status" value="2"/>
</dbReference>
<keyword evidence="5" id="KW-1185">Reference proteome</keyword>
<dbReference type="GO" id="GO:0002720">
    <property type="term" value="P:positive regulation of cytokine production involved in immune response"/>
    <property type="evidence" value="ECO:0007669"/>
    <property type="project" value="TreeGrafter"/>
</dbReference>
<dbReference type="GeneTree" id="ENSGT00950000183126"/>
<reference evidence="4" key="3">
    <citation type="submission" date="2025-09" db="UniProtKB">
        <authorList>
            <consortium name="Ensembl"/>
        </authorList>
    </citation>
    <scope>IDENTIFICATION</scope>
</reference>
<feature type="disulfide bond" evidence="1">
    <location>
        <begin position="39"/>
        <end position="54"/>
    </location>
</feature>
<feature type="signal peptide" evidence="2">
    <location>
        <begin position="1"/>
        <end position="26"/>
    </location>
</feature>
<comment type="caution">
    <text evidence="1">Lacks conserved residue(s) required for the propagation of feature annotation.</text>
</comment>
<dbReference type="Gene3D" id="2.10.50.10">
    <property type="entry name" value="Tumor Necrosis Factor Receptor, subunit A, domain 2"/>
    <property type="match status" value="3"/>
</dbReference>
<dbReference type="Proteomes" id="UP000265100">
    <property type="component" value="Chromosome 18"/>
</dbReference>
<dbReference type="Ensembl" id="ENSACLT00000019093.2">
    <property type="protein sequence ID" value="ENSACLP00000018655.2"/>
    <property type="gene ID" value="ENSACLG00000012713.2"/>
</dbReference>
<sequence length="237" mass="26070">AGGCLVTLHSLLWCLKFSKMCTVVQRDCTAYSGTRCRSCDLGTFMNQLNGLSNCFPCTTCDTGHGLFVKRNCTAKTDTVCDVLNGYYCKGLIDSNGCSLAEKHSQCEAGQRIKESGTSRSDTVCEDCQPGFFSKDGVKFIDHQCLNGISHILGTRAVPHHIICNNIGITLYTVCRYSKNMCLYPSVYDKESKPCMSECKSSVQLKMELLQQLPVNTGRKHAGNLFGKKGKQQTGRRG</sequence>
<evidence type="ECO:0000313" key="4">
    <source>
        <dbReference type="Ensembl" id="ENSACLP00000018655.2"/>
    </source>
</evidence>
<protein>
    <recommendedName>
        <fullName evidence="3">TNFR-Cys domain-containing protein</fullName>
    </recommendedName>
</protein>
<evidence type="ECO:0000256" key="1">
    <source>
        <dbReference type="PROSITE-ProRule" id="PRU00206"/>
    </source>
</evidence>
<feature type="domain" description="TNFR-Cys" evidence="3">
    <location>
        <begin position="38"/>
        <end position="80"/>
    </location>
</feature>
<evidence type="ECO:0000313" key="5">
    <source>
        <dbReference type="Proteomes" id="UP000265100"/>
    </source>
</evidence>
<proteinExistence type="predicted"/>
<dbReference type="GO" id="GO:0050830">
    <property type="term" value="P:defense response to Gram-positive bacterium"/>
    <property type="evidence" value="ECO:0007669"/>
    <property type="project" value="TreeGrafter"/>
</dbReference>